<evidence type="ECO:0000313" key="2">
    <source>
        <dbReference type="Proteomes" id="UP000838878"/>
    </source>
</evidence>
<protein>
    <submittedName>
        <fullName evidence="1">Uncharacterized protein</fullName>
    </submittedName>
</protein>
<keyword evidence="2" id="KW-1185">Reference proteome</keyword>
<dbReference type="OrthoDB" id="7430529at2759"/>
<evidence type="ECO:0000313" key="1">
    <source>
        <dbReference type="EMBL" id="CAH0718910.1"/>
    </source>
</evidence>
<feature type="non-terminal residue" evidence="1">
    <location>
        <position position="231"/>
    </location>
</feature>
<organism evidence="1 2">
    <name type="scientific">Brenthis ino</name>
    <name type="common">lesser marbled fritillary</name>
    <dbReference type="NCBI Taxonomy" id="405034"/>
    <lineage>
        <taxon>Eukaryota</taxon>
        <taxon>Metazoa</taxon>
        <taxon>Ecdysozoa</taxon>
        <taxon>Arthropoda</taxon>
        <taxon>Hexapoda</taxon>
        <taxon>Insecta</taxon>
        <taxon>Pterygota</taxon>
        <taxon>Neoptera</taxon>
        <taxon>Endopterygota</taxon>
        <taxon>Lepidoptera</taxon>
        <taxon>Glossata</taxon>
        <taxon>Ditrysia</taxon>
        <taxon>Papilionoidea</taxon>
        <taxon>Nymphalidae</taxon>
        <taxon>Heliconiinae</taxon>
        <taxon>Argynnini</taxon>
        <taxon>Brenthis</taxon>
    </lineage>
</organism>
<gene>
    <name evidence="1" type="ORF">BINO364_LOCUS5316</name>
</gene>
<proteinExistence type="predicted"/>
<sequence>MSVIFFAPIDGAYIISIYGDVFTDSDFFTRTFPWIIDNIGGEIAVEYYLQGSGRYSVPQMCALNEMKMNTFLQAQYLKCEAEGNSSESCLCATGIDPKKYKHCVLTKGNYASLSSSKYSQLGIDASPIVEIGYKNTIFEVSDSWYLKKICTIFGDNLPRGCVKPFSCNSTEAVSERRTGLAVFECPECHNLNVKLEVKNSANMTPSDEVYSTTGTTPSKYQSFNTEASYYQ</sequence>
<reference evidence="1" key="1">
    <citation type="submission" date="2021-12" db="EMBL/GenBank/DDBJ databases">
        <authorList>
            <person name="Martin H S."/>
        </authorList>
    </citation>
    <scope>NUCLEOTIDE SEQUENCE</scope>
</reference>
<dbReference type="EMBL" id="OV170233">
    <property type="protein sequence ID" value="CAH0718910.1"/>
    <property type="molecule type" value="Genomic_DNA"/>
</dbReference>
<accession>A0A8J9V2P3</accession>
<name>A0A8J9V2P3_9NEOP</name>
<dbReference type="Proteomes" id="UP000838878">
    <property type="component" value="Chromosome 13"/>
</dbReference>
<dbReference type="AlphaFoldDB" id="A0A8J9V2P3"/>